<evidence type="ECO:0000256" key="1">
    <source>
        <dbReference type="SAM" id="Phobius"/>
    </source>
</evidence>
<dbReference type="EMBL" id="JADWNA010000017">
    <property type="protein sequence ID" value="MBJ8392846.1"/>
    <property type="molecule type" value="Genomic_DNA"/>
</dbReference>
<feature type="non-terminal residue" evidence="2">
    <location>
        <position position="127"/>
    </location>
</feature>
<gene>
    <name evidence="2" type="ORF">I6M80_21665</name>
</gene>
<feature type="transmembrane region" description="Helical" evidence="1">
    <location>
        <begin position="31"/>
        <end position="51"/>
    </location>
</feature>
<dbReference type="Proteomes" id="UP001318920">
    <property type="component" value="Unassembled WGS sequence"/>
</dbReference>
<accession>A0ABS1AAI2</accession>
<evidence type="ECO:0000313" key="2">
    <source>
        <dbReference type="EMBL" id="MBJ8392846.1"/>
    </source>
</evidence>
<keyword evidence="3" id="KW-1185">Reference proteome</keyword>
<evidence type="ECO:0000313" key="3">
    <source>
        <dbReference type="Proteomes" id="UP001318920"/>
    </source>
</evidence>
<organism evidence="2 3">
    <name type="scientific">Citrobacter cronae</name>
    <dbReference type="NCBI Taxonomy" id="1748967"/>
    <lineage>
        <taxon>Bacteria</taxon>
        <taxon>Pseudomonadati</taxon>
        <taxon>Pseudomonadota</taxon>
        <taxon>Gammaproteobacteria</taxon>
        <taxon>Enterobacterales</taxon>
        <taxon>Enterobacteriaceae</taxon>
        <taxon>Citrobacter</taxon>
        <taxon>Citrobacter freundii complex</taxon>
    </lineage>
</organism>
<keyword evidence="1" id="KW-0812">Transmembrane</keyword>
<sequence length="127" mass="14094">MRRTVIIPVVLHTLVAVATLLWLLWCFIPTGNVFNGLITLLLLLLAGGYVVKNCRSEEPTSDVTLPVAELPLLDTQGPVVLVCGDMLETLFQGGPLRKTAQGWWLWAGDVSRLTDIVRSIQKQFPRQ</sequence>
<name>A0ABS1AAI2_9ENTR</name>
<comment type="caution">
    <text evidence="2">The sequence shown here is derived from an EMBL/GenBank/DDBJ whole genome shotgun (WGS) entry which is preliminary data.</text>
</comment>
<feature type="transmembrane region" description="Helical" evidence="1">
    <location>
        <begin position="5"/>
        <end position="25"/>
    </location>
</feature>
<keyword evidence="1" id="KW-0472">Membrane</keyword>
<protein>
    <submittedName>
        <fullName evidence="2">OmpA family protein</fullName>
    </submittedName>
</protein>
<proteinExistence type="predicted"/>
<reference evidence="2 3" key="1">
    <citation type="submission" date="2020-11" db="EMBL/GenBank/DDBJ databases">
        <title>Enhanced detection system for hospital associated transmission using whole genome sequencing surveillance.</title>
        <authorList>
            <person name="Harrison L.H."/>
            <person name="Van Tyne D."/>
            <person name="Marsh J.W."/>
            <person name="Griffith M.P."/>
            <person name="Snyder D.J."/>
            <person name="Cooper V.S."/>
            <person name="Mustapha M."/>
        </authorList>
    </citation>
    <scope>NUCLEOTIDE SEQUENCE [LARGE SCALE GENOMIC DNA]</scope>
    <source>
        <strain evidence="2 3">CB00171</strain>
    </source>
</reference>
<keyword evidence="1" id="KW-1133">Transmembrane helix</keyword>